<accession>A0A0M2NK38</accession>
<organism evidence="1 2">
    <name type="scientific">Christensenella hongkongensis</name>
    <dbReference type="NCBI Taxonomy" id="270498"/>
    <lineage>
        <taxon>Bacteria</taxon>
        <taxon>Bacillati</taxon>
        <taxon>Bacillota</taxon>
        <taxon>Clostridia</taxon>
        <taxon>Christensenellales</taxon>
        <taxon>Christensenellaceae</taxon>
        <taxon>Christensenella</taxon>
    </lineage>
</organism>
<name>A0A0M2NK38_9FIRM</name>
<keyword evidence="2" id="KW-1185">Reference proteome</keyword>
<dbReference type="Proteomes" id="UP000034076">
    <property type="component" value="Unassembled WGS sequence"/>
</dbReference>
<evidence type="ECO:0000313" key="2">
    <source>
        <dbReference type="Proteomes" id="UP000034076"/>
    </source>
</evidence>
<dbReference type="EMBL" id="LAYJ01000078">
    <property type="protein sequence ID" value="KKI51331.1"/>
    <property type="molecule type" value="Genomic_DNA"/>
</dbReference>
<comment type="caution">
    <text evidence="1">The sequence shown here is derived from an EMBL/GenBank/DDBJ whole genome shotgun (WGS) entry which is preliminary data.</text>
</comment>
<dbReference type="AlphaFoldDB" id="A0A0M2NK38"/>
<gene>
    <name evidence="1" type="ORF">CHK_1119</name>
</gene>
<protein>
    <submittedName>
        <fullName evidence="1">Uncharacterized protein</fullName>
    </submittedName>
</protein>
<sequence length="105" mass="12077">MEIAIGLKKDYPDLSVNVLLPYYTWLEHQSAEECEKRKSYLAQLECKYYFCAQESYSDLLFICSSQLLDNCDNLIIIENQQPDQATADMITLAAILGFSTDFVFL</sequence>
<dbReference type="Gene3D" id="3.40.50.450">
    <property type="match status" value="1"/>
</dbReference>
<proteinExistence type="predicted"/>
<reference evidence="1 2" key="1">
    <citation type="submission" date="2015-04" db="EMBL/GenBank/DDBJ databases">
        <title>Draft genome sequence of bacteremic isolate Catabacter hongkongensis type strain HKU16T.</title>
        <authorList>
            <person name="Lau S.K."/>
            <person name="Teng J.L."/>
            <person name="Huang Y."/>
            <person name="Curreem S.O."/>
            <person name="Tsui S.K."/>
            <person name="Woo P.C."/>
        </authorList>
    </citation>
    <scope>NUCLEOTIDE SEQUENCE [LARGE SCALE GENOMIC DNA]</scope>
    <source>
        <strain evidence="1 2">HKU16</strain>
    </source>
</reference>
<evidence type="ECO:0000313" key="1">
    <source>
        <dbReference type="EMBL" id="KKI51331.1"/>
    </source>
</evidence>